<proteinExistence type="predicted"/>
<evidence type="ECO:0000313" key="1">
    <source>
        <dbReference type="EMBL" id="QHS78123.1"/>
    </source>
</evidence>
<protein>
    <submittedName>
        <fullName evidence="1">Uncharacterized protein</fullName>
    </submittedName>
</protein>
<name>A0A6C0AF96_9ZZZZ</name>
<reference evidence="1" key="1">
    <citation type="journal article" date="2020" name="Nature">
        <title>Giant virus diversity and host interactions through global metagenomics.</title>
        <authorList>
            <person name="Schulz F."/>
            <person name="Roux S."/>
            <person name="Paez-Espino D."/>
            <person name="Jungbluth S."/>
            <person name="Walsh D.A."/>
            <person name="Denef V.J."/>
            <person name="McMahon K.D."/>
            <person name="Konstantinidis K.T."/>
            <person name="Eloe-Fadrosh E.A."/>
            <person name="Kyrpides N.C."/>
            <person name="Woyke T."/>
        </authorList>
    </citation>
    <scope>NUCLEOTIDE SEQUENCE</scope>
    <source>
        <strain evidence="1">GVMAG-S-1021933-23</strain>
    </source>
</reference>
<accession>A0A6C0AF96</accession>
<organism evidence="1">
    <name type="scientific">viral metagenome</name>
    <dbReference type="NCBI Taxonomy" id="1070528"/>
    <lineage>
        <taxon>unclassified sequences</taxon>
        <taxon>metagenomes</taxon>
        <taxon>organismal metagenomes</taxon>
    </lineage>
</organism>
<sequence>MTLNFSLNIFNFFEKIKNITTPFQINDEPFGSREPKGTIFLVPLVIHFSDLFI</sequence>
<dbReference type="AlphaFoldDB" id="A0A6C0AF96"/>
<dbReference type="EMBL" id="MN740594">
    <property type="protein sequence ID" value="QHS78123.1"/>
    <property type="molecule type" value="Genomic_DNA"/>
</dbReference>